<dbReference type="PROSITE" id="PS00136">
    <property type="entry name" value="SUBTILASE_ASP"/>
    <property type="match status" value="1"/>
</dbReference>
<evidence type="ECO:0000256" key="1">
    <source>
        <dbReference type="ARBA" id="ARBA00011073"/>
    </source>
</evidence>
<dbReference type="InterPro" id="IPR015500">
    <property type="entry name" value="Peptidase_S8_subtilisin-rel"/>
</dbReference>
<sequence length="438" mass="47482">MTRKNYKRVIAPLLAVFLAGNLPLAVYAEQTEMKNTQMKDAKQKAETKMPFSARVYGPGEENLSASDPYARYQWGLKNDGELQYVEIQNKFENSNPELAKRIDLANYLGIPAPVSGPDAYYQATITSVKGIDINILPAWELYDQDTTSERRNVTVAVIDTGININHPDLKDSIWTNEGEIPGDGIDNDGNGYVDDVHGWNFFNNTNQIYVGKEDDHGTHGAGTIAGSRGKDGIAGIADNKYVKIMPVKVLGTDYGLGEEDAVIQAIEYAEANGASICNLSFGTTTYYPHLEQVMKDSKMLFVVSAGNGDSAGKGINIDETPDYPSGFDCDNIISVANLIFDGNLEASSNYGVKNVDIAAPGTYIVSTVTDGYGFMSGTSMAAPMVTGVAAFLYSYRTDLELKDVRNVLLNSARKLDTLTDKVACGGMLDAYSAITYGK</sequence>
<reference evidence="9" key="1">
    <citation type="submission" date="2021-10" db="EMBL/GenBank/DDBJ databases">
        <title>Anaerobic single-cell dispensing facilitates the cultivation of human gut bacteria.</title>
        <authorList>
            <person name="Afrizal A."/>
        </authorList>
    </citation>
    <scope>NUCLEOTIDE SEQUENCE</scope>
    <source>
        <strain evidence="9">CLA-AA-H274</strain>
    </source>
</reference>
<evidence type="ECO:0000256" key="6">
    <source>
        <dbReference type="RuleBase" id="RU003355"/>
    </source>
</evidence>
<keyword evidence="2 5" id="KW-0645">Protease</keyword>
<gene>
    <name evidence="9" type="ORF">LKD32_04965</name>
</gene>
<dbReference type="SUPFAM" id="SSF52743">
    <property type="entry name" value="Subtilisin-like"/>
    <property type="match status" value="1"/>
</dbReference>
<proteinExistence type="inferred from homology"/>
<evidence type="ECO:0000256" key="5">
    <source>
        <dbReference type="PROSITE-ProRule" id="PRU01240"/>
    </source>
</evidence>
<dbReference type="GO" id="GO:0004252">
    <property type="term" value="F:serine-type endopeptidase activity"/>
    <property type="evidence" value="ECO:0007669"/>
    <property type="project" value="UniProtKB-UniRule"/>
</dbReference>
<dbReference type="Proteomes" id="UP001198962">
    <property type="component" value="Unassembled WGS sequence"/>
</dbReference>
<name>A0AAE3AR83_9FIRM</name>
<dbReference type="PRINTS" id="PR00723">
    <property type="entry name" value="SUBTILISIN"/>
</dbReference>
<evidence type="ECO:0000313" key="10">
    <source>
        <dbReference type="Proteomes" id="UP001198962"/>
    </source>
</evidence>
<keyword evidence="7" id="KW-0732">Signal</keyword>
<dbReference type="InterPro" id="IPR000209">
    <property type="entry name" value="Peptidase_S8/S53_dom"/>
</dbReference>
<protein>
    <submittedName>
        <fullName evidence="9">S8 family serine peptidase</fullName>
    </submittedName>
</protein>
<feature type="chain" id="PRO_5042099800" evidence="7">
    <location>
        <begin position="29"/>
        <end position="438"/>
    </location>
</feature>
<keyword evidence="10" id="KW-1185">Reference proteome</keyword>
<feature type="domain" description="Peptidase S8/S53" evidence="8">
    <location>
        <begin position="151"/>
        <end position="417"/>
    </location>
</feature>
<keyword evidence="4 5" id="KW-0720">Serine protease</keyword>
<dbReference type="InterPro" id="IPR036852">
    <property type="entry name" value="Peptidase_S8/S53_dom_sf"/>
</dbReference>
<evidence type="ECO:0000256" key="2">
    <source>
        <dbReference type="ARBA" id="ARBA00022670"/>
    </source>
</evidence>
<comment type="similarity">
    <text evidence="1 5 6">Belongs to the peptidase S8 family.</text>
</comment>
<evidence type="ECO:0000259" key="8">
    <source>
        <dbReference type="Pfam" id="PF00082"/>
    </source>
</evidence>
<feature type="active site" description="Charge relay system" evidence="5">
    <location>
        <position position="216"/>
    </location>
</feature>
<dbReference type="AlphaFoldDB" id="A0AAE3AR83"/>
<evidence type="ECO:0000313" key="9">
    <source>
        <dbReference type="EMBL" id="MCC2164243.1"/>
    </source>
</evidence>
<organism evidence="9 10">
    <name type="scientific">Brotaphodocola catenula</name>
    <dbReference type="NCBI Taxonomy" id="2885361"/>
    <lineage>
        <taxon>Bacteria</taxon>
        <taxon>Bacillati</taxon>
        <taxon>Bacillota</taxon>
        <taxon>Clostridia</taxon>
        <taxon>Lachnospirales</taxon>
        <taxon>Lachnospiraceae</taxon>
        <taxon>Brotaphodocola</taxon>
    </lineage>
</organism>
<dbReference type="GO" id="GO:0006508">
    <property type="term" value="P:proteolysis"/>
    <property type="evidence" value="ECO:0007669"/>
    <property type="project" value="UniProtKB-KW"/>
</dbReference>
<dbReference type="InterPro" id="IPR034204">
    <property type="entry name" value="PfSUB1-like_cat_dom"/>
</dbReference>
<dbReference type="InterPro" id="IPR023827">
    <property type="entry name" value="Peptidase_S8_Asp-AS"/>
</dbReference>
<feature type="active site" description="Charge relay system" evidence="5">
    <location>
        <position position="379"/>
    </location>
</feature>
<evidence type="ECO:0000256" key="3">
    <source>
        <dbReference type="ARBA" id="ARBA00022801"/>
    </source>
</evidence>
<dbReference type="Pfam" id="PF00082">
    <property type="entry name" value="Peptidase_S8"/>
    <property type="match status" value="1"/>
</dbReference>
<dbReference type="CDD" id="cd07473">
    <property type="entry name" value="Peptidases_S8_Subtilisin_like"/>
    <property type="match status" value="1"/>
</dbReference>
<feature type="signal peptide" evidence="7">
    <location>
        <begin position="1"/>
        <end position="28"/>
    </location>
</feature>
<dbReference type="PANTHER" id="PTHR43399">
    <property type="entry name" value="SUBTILISIN-RELATED"/>
    <property type="match status" value="1"/>
</dbReference>
<dbReference type="InterPro" id="IPR023828">
    <property type="entry name" value="Peptidase_S8_Ser-AS"/>
</dbReference>
<dbReference type="InterPro" id="IPR051048">
    <property type="entry name" value="Peptidase_S8/S53_subtilisin"/>
</dbReference>
<feature type="active site" description="Charge relay system" evidence="5">
    <location>
        <position position="159"/>
    </location>
</feature>
<keyword evidence="3 5" id="KW-0378">Hydrolase</keyword>
<dbReference type="Gene3D" id="3.40.50.200">
    <property type="entry name" value="Peptidase S8/S53 domain"/>
    <property type="match status" value="1"/>
</dbReference>
<dbReference type="EMBL" id="JAJEPU010000010">
    <property type="protein sequence ID" value="MCC2164243.1"/>
    <property type="molecule type" value="Genomic_DNA"/>
</dbReference>
<dbReference type="RefSeq" id="WP_177976790.1">
    <property type="nucleotide sequence ID" value="NZ_JAJEPU010000010.1"/>
</dbReference>
<evidence type="ECO:0000256" key="4">
    <source>
        <dbReference type="ARBA" id="ARBA00022825"/>
    </source>
</evidence>
<dbReference type="PROSITE" id="PS00138">
    <property type="entry name" value="SUBTILASE_SER"/>
    <property type="match status" value="1"/>
</dbReference>
<dbReference type="PROSITE" id="PS51892">
    <property type="entry name" value="SUBTILASE"/>
    <property type="match status" value="1"/>
</dbReference>
<comment type="caution">
    <text evidence="9">The sequence shown here is derived from an EMBL/GenBank/DDBJ whole genome shotgun (WGS) entry which is preliminary data.</text>
</comment>
<evidence type="ECO:0000256" key="7">
    <source>
        <dbReference type="SAM" id="SignalP"/>
    </source>
</evidence>
<accession>A0AAE3AR83</accession>
<dbReference type="PANTHER" id="PTHR43399:SF4">
    <property type="entry name" value="CELL WALL-ASSOCIATED PROTEASE"/>
    <property type="match status" value="1"/>
</dbReference>